<dbReference type="Proteomes" id="UP000012160">
    <property type="component" value="Unassembled WGS sequence"/>
</dbReference>
<evidence type="ECO:0000313" key="2">
    <source>
        <dbReference type="Proteomes" id="UP000012160"/>
    </source>
</evidence>
<comment type="caution">
    <text evidence="1">The sequence shown here is derived from an EMBL/GenBank/DDBJ whole genome shotgun (WGS) entry which is preliminary data.</text>
</comment>
<protein>
    <submittedName>
        <fullName evidence="1">Uncharacterized protein</fullName>
    </submittedName>
</protein>
<evidence type="ECO:0000313" key="1">
    <source>
        <dbReference type="EMBL" id="EMO43845.1"/>
    </source>
</evidence>
<accession>M6UH16</accession>
<organism evidence="1 2">
    <name type="scientific">Leptospira santarosai str. ZUN179</name>
    <dbReference type="NCBI Taxonomy" id="1049985"/>
    <lineage>
        <taxon>Bacteria</taxon>
        <taxon>Pseudomonadati</taxon>
        <taxon>Spirochaetota</taxon>
        <taxon>Spirochaetia</taxon>
        <taxon>Leptospirales</taxon>
        <taxon>Leptospiraceae</taxon>
        <taxon>Leptospira</taxon>
    </lineage>
</organism>
<gene>
    <name evidence="1" type="ORF">LEP1GSC187_0503</name>
</gene>
<dbReference type="RefSeq" id="WP_004486568.1">
    <property type="nucleotide sequence ID" value="NZ_AHOQ02000048.1"/>
</dbReference>
<dbReference type="AlphaFoldDB" id="M6UH16"/>
<sequence>MKIREKTIITPSSLFAPLELTESAMRFCYFCGASCDAIYSKKDYVKDTFSNRDTILHPGSDFVCHGCVASFSESADIELIDGEKRPSQRIRQYSWILTTKSVICVTKKHLKEIRNMILNPPLPPFAIILAESGQKHLIFRSKLAHSKNYFPVTLEDEIILVNPSELQNRLTLIEKLIAATGKPALADKFSDTNFYINVFKEYGEDTDKLLTDFFKIREESLTRLALWIAPNREDCRNERTRN</sequence>
<reference evidence="1 2" key="1">
    <citation type="submission" date="2013-01" db="EMBL/GenBank/DDBJ databases">
        <authorList>
            <person name="Harkins D.M."/>
            <person name="Durkin A.S."/>
            <person name="Brinkac L.M."/>
            <person name="Haft D.H."/>
            <person name="Selengut J.D."/>
            <person name="Sanka R."/>
            <person name="DePew J."/>
            <person name="Purushe J."/>
            <person name="Matthias M.A."/>
            <person name="Vinetz J.M."/>
            <person name="Sutton G.G."/>
            <person name="Nierman W.C."/>
            <person name="Fouts D.E."/>
        </authorList>
    </citation>
    <scope>NUCLEOTIDE SEQUENCE [LARGE SCALE GENOMIC DNA]</scope>
    <source>
        <strain evidence="1 2">ZUN179</strain>
    </source>
</reference>
<proteinExistence type="predicted"/>
<dbReference type="EMBL" id="AHOQ02000048">
    <property type="protein sequence ID" value="EMO43845.1"/>
    <property type="molecule type" value="Genomic_DNA"/>
</dbReference>
<name>M6UH16_9LEPT</name>